<feature type="compositionally biased region" description="Low complexity" evidence="12">
    <location>
        <begin position="215"/>
        <end position="225"/>
    </location>
</feature>
<dbReference type="CDD" id="cd00143">
    <property type="entry name" value="PP2Cc"/>
    <property type="match status" value="1"/>
</dbReference>
<proteinExistence type="inferred from homology"/>
<comment type="catalytic activity">
    <reaction evidence="10">
        <text>O-phospho-L-seryl-[protein] + H2O = L-seryl-[protein] + phosphate</text>
        <dbReference type="Rhea" id="RHEA:20629"/>
        <dbReference type="Rhea" id="RHEA-COMP:9863"/>
        <dbReference type="Rhea" id="RHEA-COMP:11604"/>
        <dbReference type="ChEBI" id="CHEBI:15377"/>
        <dbReference type="ChEBI" id="CHEBI:29999"/>
        <dbReference type="ChEBI" id="CHEBI:43474"/>
        <dbReference type="ChEBI" id="CHEBI:83421"/>
        <dbReference type="EC" id="3.1.3.16"/>
    </reaction>
</comment>
<dbReference type="InterPro" id="IPR015655">
    <property type="entry name" value="PP2C"/>
</dbReference>
<comment type="caution">
    <text evidence="14">The sequence shown here is derived from an EMBL/GenBank/DDBJ whole genome shotgun (WGS) entry which is preliminary data.</text>
</comment>
<dbReference type="EC" id="3.1.3.16" evidence="4"/>
<evidence type="ECO:0000256" key="4">
    <source>
        <dbReference type="ARBA" id="ARBA00013081"/>
    </source>
</evidence>
<evidence type="ECO:0000256" key="7">
    <source>
        <dbReference type="ARBA" id="ARBA00022842"/>
    </source>
</evidence>
<accession>A0AAD8P5Z1</accession>
<sequence length="572" mass="63294">MTMILQDDWIVSTYSIKHTSIFIITHTRSGPSASGWLFIYIQPCCKVVFFLPIDLSFLLLLHTNNPIKKDPTFTLFHQMGTCYSTTGRRYKGEDDGTDSWWKSTAANSINRKSADSKFKFGGGGGRSISAEERALHQIPGRLYGNGSSSIASLHTQQGKKGTNQDAMIVWEKFSSTNDAVFCGVFDGHGPYGHMVARKVRDYLPVLLSTHWKTTSNSENGNANGNSHEEEEEDGLCEEFEVGEKERVPEKYIPLKKSILKSFRLMDMELKTHPSIDCFCSGSTAVTLIKQSQDLIIGNLGDSRAVLATRDDNNTLTAVQLTVDLKPNLPREAARIQQFKGRVFALQDEPEVARVWLPNSDSPGLAMARAFGDFCLKDFGLISVPDIYYHHITDKDKFVVLATDGVWDVLSNKEVVDIVATAPSRSTAARALVDCATRAWRLKYPTSKNDDCAAVCLFLDPKPTPTSPKKEAKEPDTGVVLLDETIPVSILGHLGTLRESNEIVPCVDQDDNKLPEKDVGVSKRSLAECISNTEEEEWSALEGVTRVNSLLSIPRFLSGDKKSTSSRKSVLKT</sequence>
<comment type="cofactor">
    <cofactor evidence="2">
        <name>Mg(2+)</name>
        <dbReference type="ChEBI" id="CHEBI:18420"/>
    </cofactor>
</comment>
<evidence type="ECO:0000256" key="8">
    <source>
        <dbReference type="ARBA" id="ARBA00022912"/>
    </source>
</evidence>
<evidence type="ECO:0000313" key="15">
    <source>
        <dbReference type="Proteomes" id="UP001229421"/>
    </source>
</evidence>
<protein>
    <recommendedName>
        <fullName evidence="4">protein-serine/threonine phosphatase</fullName>
        <ecNumber evidence="4">3.1.3.16</ecNumber>
    </recommendedName>
</protein>
<dbReference type="SMART" id="SM00332">
    <property type="entry name" value="PP2Cc"/>
    <property type="match status" value="1"/>
</dbReference>
<dbReference type="AlphaFoldDB" id="A0AAD8P5Z1"/>
<evidence type="ECO:0000256" key="2">
    <source>
        <dbReference type="ARBA" id="ARBA00001946"/>
    </source>
</evidence>
<evidence type="ECO:0000256" key="6">
    <source>
        <dbReference type="ARBA" id="ARBA00022801"/>
    </source>
</evidence>
<comment type="similarity">
    <text evidence="3">Belongs to the PP2C family.</text>
</comment>
<evidence type="ECO:0000313" key="14">
    <source>
        <dbReference type="EMBL" id="KAK1440145.1"/>
    </source>
</evidence>
<dbReference type="InterPro" id="IPR001932">
    <property type="entry name" value="PPM-type_phosphatase-like_dom"/>
</dbReference>
<reference evidence="14" key="1">
    <citation type="journal article" date="2023" name="bioRxiv">
        <title>Improved chromosome-level genome assembly for marigold (Tagetes erecta).</title>
        <authorList>
            <person name="Jiang F."/>
            <person name="Yuan L."/>
            <person name="Wang S."/>
            <person name="Wang H."/>
            <person name="Xu D."/>
            <person name="Wang A."/>
            <person name="Fan W."/>
        </authorList>
    </citation>
    <scope>NUCLEOTIDE SEQUENCE</scope>
    <source>
        <strain evidence="14">WSJ</strain>
        <tissue evidence="14">Leaf</tissue>
    </source>
</reference>
<name>A0AAD8P5Z1_TARER</name>
<gene>
    <name evidence="14" type="ORF">QVD17_05970</name>
</gene>
<evidence type="ECO:0000256" key="5">
    <source>
        <dbReference type="ARBA" id="ARBA00022723"/>
    </source>
</evidence>
<dbReference type="FunFam" id="3.60.40.10:FF:000024">
    <property type="entry name" value="probable protein phosphatase 2C 33"/>
    <property type="match status" value="1"/>
</dbReference>
<keyword evidence="9" id="KW-0464">Manganese</keyword>
<keyword evidence="5" id="KW-0479">Metal-binding</keyword>
<dbReference type="PROSITE" id="PS51746">
    <property type="entry name" value="PPM_2"/>
    <property type="match status" value="1"/>
</dbReference>
<keyword evidence="7" id="KW-0460">Magnesium</keyword>
<evidence type="ECO:0000256" key="1">
    <source>
        <dbReference type="ARBA" id="ARBA00001936"/>
    </source>
</evidence>
<evidence type="ECO:0000256" key="11">
    <source>
        <dbReference type="ARBA" id="ARBA00048336"/>
    </source>
</evidence>
<dbReference type="Gene3D" id="3.60.40.10">
    <property type="entry name" value="PPM-type phosphatase domain"/>
    <property type="match status" value="1"/>
</dbReference>
<dbReference type="GO" id="GO:0004722">
    <property type="term" value="F:protein serine/threonine phosphatase activity"/>
    <property type="evidence" value="ECO:0007669"/>
    <property type="project" value="UniProtKB-EC"/>
</dbReference>
<feature type="region of interest" description="Disordered" evidence="12">
    <location>
        <begin position="213"/>
        <end position="232"/>
    </location>
</feature>
<evidence type="ECO:0000256" key="9">
    <source>
        <dbReference type="ARBA" id="ARBA00023211"/>
    </source>
</evidence>
<dbReference type="InterPro" id="IPR036457">
    <property type="entry name" value="PPM-type-like_dom_sf"/>
</dbReference>
<dbReference type="EMBL" id="JAUHHV010000001">
    <property type="protein sequence ID" value="KAK1440145.1"/>
    <property type="molecule type" value="Genomic_DNA"/>
</dbReference>
<evidence type="ECO:0000256" key="10">
    <source>
        <dbReference type="ARBA" id="ARBA00047761"/>
    </source>
</evidence>
<evidence type="ECO:0000256" key="12">
    <source>
        <dbReference type="SAM" id="MobiDB-lite"/>
    </source>
</evidence>
<dbReference type="GO" id="GO:0046872">
    <property type="term" value="F:metal ion binding"/>
    <property type="evidence" value="ECO:0007669"/>
    <property type="project" value="UniProtKB-KW"/>
</dbReference>
<dbReference type="Pfam" id="PF00481">
    <property type="entry name" value="PP2C"/>
    <property type="match status" value="1"/>
</dbReference>
<keyword evidence="6" id="KW-0378">Hydrolase</keyword>
<feature type="domain" description="PPM-type phosphatase" evidence="13">
    <location>
        <begin position="150"/>
        <end position="458"/>
    </location>
</feature>
<evidence type="ECO:0000259" key="13">
    <source>
        <dbReference type="PROSITE" id="PS51746"/>
    </source>
</evidence>
<organism evidence="14 15">
    <name type="scientific">Tagetes erecta</name>
    <name type="common">African marigold</name>
    <dbReference type="NCBI Taxonomy" id="13708"/>
    <lineage>
        <taxon>Eukaryota</taxon>
        <taxon>Viridiplantae</taxon>
        <taxon>Streptophyta</taxon>
        <taxon>Embryophyta</taxon>
        <taxon>Tracheophyta</taxon>
        <taxon>Spermatophyta</taxon>
        <taxon>Magnoliopsida</taxon>
        <taxon>eudicotyledons</taxon>
        <taxon>Gunneridae</taxon>
        <taxon>Pentapetalae</taxon>
        <taxon>asterids</taxon>
        <taxon>campanulids</taxon>
        <taxon>Asterales</taxon>
        <taxon>Asteraceae</taxon>
        <taxon>Asteroideae</taxon>
        <taxon>Heliantheae alliance</taxon>
        <taxon>Tageteae</taxon>
        <taxon>Tagetes</taxon>
    </lineage>
</organism>
<keyword evidence="8" id="KW-0904">Protein phosphatase</keyword>
<keyword evidence="15" id="KW-1185">Reference proteome</keyword>
<dbReference type="SUPFAM" id="SSF81606">
    <property type="entry name" value="PP2C-like"/>
    <property type="match status" value="1"/>
</dbReference>
<dbReference type="Proteomes" id="UP001229421">
    <property type="component" value="Unassembled WGS sequence"/>
</dbReference>
<evidence type="ECO:0000256" key="3">
    <source>
        <dbReference type="ARBA" id="ARBA00006702"/>
    </source>
</evidence>
<comment type="catalytic activity">
    <reaction evidence="11">
        <text>O-phospho-L-threonyl-[protein] + H2O = L-threonyl-[protein] + phosphate</text>
        <dbReference type="Rhea" id="RHEA:47004"/>
        <dbReference type="Rhea" id="RHEA-COMP:11060"/>
        <dbReference type="Rhea" id="RHEA-COMP:11605"/>
        <dbReference type="ChEBI" id="CHEBI:15377"/>
        <dbReference type="ChEBI" id="CHEBI:30013"/>
        <dbReference type="ChEBI" id="CHEBI:43474"/>
        <dbReference type="ChEBI" id="CHEBI:61977"/>
        <dbReference type="EC" id="3.1.3.16"/>
    </reaction>
</comment>
<comment type="cofactor">
    <cofactor evidence="1">
        <name>Mn(2+)</name>
        <dbReference type="ChEBI" id="CHEBI:29035"/>
    </cofactor>
</comment>
<dbReference type="PANTHER" id="PTHR47992">
    <property type="entry name" value="PROTEIN PHOSPHATASE"/>
    <property type="match status" value="1"/>
</dbReference>